<gene>
    <name evidence="1" type="ORF">D3H65_20290</name>
</gene>
<dbReference type="Gene3D" id="1.10.286.10">
    <property type="match status" value="1"/>
</dbReference>
<evidence type="ECO:0000313" key="2">
    <source>
        <dbReference type="Proteomes" id="UP000263900"/>
    </source>
</evidence>
<reference evidence="1 2" key="1">
    <citation type="submission" date="2018-09" db="EMBL/GenBank/DDBJ databases">
        <title>Genome sequencing of strain 6GH32-13.</title>
        <authorList>
            <person name="Weon H.-Y."/>
            <person name="Heo J."/>
            <person name="Kwon S.-W."/>
        </authorList>
    </citation>
    <scope>NUCLEOTIDE SEQUENCE [LARGE SCALE GENOMIC DNA]</scope>
    <source>
        <strain evidence="1 2">5GH32-13</strain>
    </source>
</reference>
<dbReference type="SUPFAM" id="SSF55620">
    <property type="entry name" value="Tetrahydrobiopterin biosynthesis enzymes-like"/>
    <property type="match status" value="1"/>
</dbReference>
<dbReference type="InterPro" id="IPR043134">
    <property type="entry name" value="GTP-CH-I_N"/>
</dbReference>
<dbReference type="AlphaFoldDB" id="A0A3B7MS36"/>
<keyword evidence="2" id="KW-1185">Reference proteome</keyword>
<evidence type="ECO:0000313" key="1">
    <source>
        <dbReference type="EMBL" id="AXY76183.1"/>
    </source>
</evidence>
<dbReference type="EMBL" id="CP032157">
    <property type="protein sequence ID" value="AXY76183.1"/>
    <property type="molecule type" value="Genomic_DNA"/>
</dbReference>
<proteinExistence type="predicted"/>
<name>A0A3B7MS36_9BACT</name>
<organism evidence="1 2">
    <name type="scientific">Paraflavitalea soli</name>
    <dbReference type="NCBI Taxonomy" id="2315862"/>
    <lineage>
        <taxon>Bacteria</taxon>
        <taxon>Pseudomonadati</taxon>
        <taxon>Bacteroidota</taxon>
        <taxon>Chitinophagia</taxon>
        <taxon>Chitinophagales</taxon>
        <taxon>Chitinophagaceae</taxon>
        <taxon>Paraflavitalea</taxon>
    </lineage>
</organism>
<dbReference type="Proteomes" id="UP000263900">
    <property type="component" value="Chromosome"/>
</dbReference>
<accession>A0A3B7MS36</accession>
<protein>
    <submittedName>
        <fullName evidence="1">Uncharacterized protein</fullName>
    </submittedName>
</protein>
<dbReference type="KEGG" id="pseg:D3H65_20290"/>
<dbReference type="OrthoDB" id="9801207at2"/>
<sequence>MQNGKKAAALCAGKDFMLSEAVMEMGDNHLSTSDDTPLRPGAFDMDNVEKVKKIEGLFRQLMETLGLDLTDDSLRGTPLRLARMYVTSFYGGKFGNAAVKEEFLRYAGMATVY</sequence>
<dbReference type="RefSeq" id="WP_119052062.1">
    <property type="nucleotide sequence ID" value="NZ_CP032157.1"/>
</dbReference>